<accession>A0ABW5ZU01</accession>
<keyword evidence="2" id="KW-1185">Reference proteome</keyword>
<protein>
    <submittedName>
        <fullName evidence="1">Uncharacterized protein</fullName>
    </submittedName>
</protein>
<proteinExistence type="predicted"/>
<gene>
    <name evidence="1" type="ORF">ACFS29_12565</name>
</gene>
<comment type="caution">
    <text evidence="1">The sequence shown here is derived from an EMBL/GenBank/DDBJ whole genome shotgun (WGS) entry which is preliminary data.</text>
</comment>
<dbReference type="RefSeq" id="WP_194506652.1">
    <property type="nucleotide sequence ID" value="NZ_JADILU010000001.1"/>
</dbReference>
<name>A0ABW5ZU01_9FLAO</name>
<reference evidence="2" key="1">
    <citation type="journal article" date="2019" name="Int. J. Syst. Evol. Microbiol.">
        <title>The Global Catalogue of Microorganisms (GCM) 10K type strain sequencing project: providing services to taxonomists for standard genome sequencing and annotation.</title>
        <authorList>
            <consortium name="The Broad Institute Genomics Platform"/>
            <consortium name="The Broad Institute Genome Sequencing Center for Infectious Disease"/>
            <person name="Wu L."/>
            <person name="Ma J."/>
        </authorList>
    </citation>
    <scope>NUCLEOTIDE SEQUENCE [LARGE SCALE GENOMIC DNA]</scope>
    <source>
        <strain evidence="2">KCTC 32514</strain>
    </source>
</reference>
<organism evidence="1 2">
    <name type="scientific">Psychroserpens luteus</name>
    <dbReference type="NCBI Taxonomy" id="1434066"/>
    <lineage>
        <taxon>Bacteria</taxon>
        <taxon>Pseudomonadati</taxon>
        <taxon>Bacteroidota</taxon>
        <taxon>Flavobacteriia</taxon>
        <taxon>Flavobacteriales</taxon>
        <taxon>Flavobacteriaceae</taxon>
        <taxon>Psychroserpens</taxon>
    </lineage>
</organism>
<dbReference type="EMBL" id="JBHUOS010000010">
    <property type="protein sequence ID" value="MFD2916479.1"/>
    <property type="molecule type" value="Genomic_DNA"/>
</dbReference>
<evidence type="ECO:0000313" key="1">
    <source>
        <dbReference type="EMBL" id="MFD2916479.1"/>
    </source>
</evidence>
<dbReference type="Proteomes" id="UP001597548">
    <property type="component" value="Unassembled WGS sequence"/>
</dbReference>
<evidence type="ECO:0000313" key="2">
    <source>
        <dbReference type="Proteomes" id="UP001597548"/>
    </source>
</evidence>
<sequence>MKFTTFIFILFFSGFYFGFSQQIAKGEIVKDRQFLIDKSEITASDDQGNFISIRPHRINGTLRNYYVEFFNSLNFTERLEIETKNETDILDVFILNEKAHIFIKEREDQTISLRLDVVDLKTKSLTKKELLKTDKDTDKPLFKALKNNYLINLERSSNLVLNFPVVEDQSTFAYVKVFSLDVEEITQINVFADEDISHRNTSFLNAKFINNKVYALFQLHDKNDDNLRFYRLIERSQAGERFLDIEIPVDSYELINSKVKDNHMIIAGLYSHSKKGGYKGFTYYKINLESLELESQKQSEFYNEKAKNYFSGWLIGNRSVDINNLFIDDEFNTYIVGQFYILKRESLPIGIPIASFGVGAISAFITINPISYSYKVFDDILVGKINDQGIINWDNVLELRQTEKIKSKSNKRDSSTFTFFANNQINIFINGYIDPDKEKLIVKQDKRLNKTNFYNITVNEQGIIAPNIVFPNVDSEIIFRAESSVKSNSIIHILGQGNMRKQLLKLNL</sequence>